<feature type="coiled-coil region" evidence="9">
    <location>
        <begin position="344"/>
        <end position="375"/>
    </location>
</feature>
<keyword evidence="9" id="KW-0175">Coiled coil</keyword>
<evidence type="ECO:0000256" key="5">
    <source>
        <dbReference type="ARBA" id="ARBA00022741"/>
    </source>
</evidence>
<keyword evidence="4" id="KW-0808">Transferase</keyword>
<feature type="transmembrane region" description="Helical" evidence="10">
    <location>
        <begin position="315"/>
        <end position="332"/>
    </location>
</feature>
<dbReference type="NCBIfam" id="TIGR00229">
    <property type="entry name" value="sensory_box"/>
    <property type="match status" value="1"/>
</dbReference>
<dbReference type="OrthoDB" id="9784397at2"/>
<gene>
    <name evidence="12" type="ORF">CCE28_17535</name>
</gene>
<dbReference type="SMART" id="SM00091">
    <property type="entry name" value="PAS"/>
    <property type="match status" value="1"/>
</dbReference>
<dbReference type="EMBL" id="NIBG01000021">
    <property type="protein sequence ID" value="PAB57964.1"/>
    <property type="molecule type" value="Genomic_DNA"/>
</dbReference>
<dbReference type="SUPFAM" id="SSF55785">
    <property type="entry name" value="PYP-like sensor domain (PAS domain)"/>
    <property type="match status" value="1"/>
</dbReference>
<keyword evidence="10" id="KW-0472">Membrane</keyword>
<evidence type="ECO:0000256" key="6">
    <source>
        <dbReference type="ARBA" id="ARBA00022777"/>
    </source>
</evidence>
<dbReference type="Gene3D" id="3.30.565.10">
    <property type="entry name" value="Histidine kinase-like ATPase, C-terminal domain"/>
    <property type="match status" value="1"/>
</dbReference>
<dbReference type="PANTHER" id="PTHR43065">
    <property type="entry name" value="SENSOR HISTIDINE KINASE"/>
    <property type="match status" value="1"/>
</dbReference>
<dbReference type="GO" id="GO:0000155">
    <property type="term" value="F:phosphorelay sensor kinase activity"/>
    <property type="evidence" value="ECO:0007669"/>
    <property type="project" value="InterPro"/>
</dbReference>
<dbReference type="EC" id="2.7.13.3" evidence="2"/>
<keyword evidence="5" id="KW-0547">Nucleotide-binding</keyword>
<dbReference type="InterPro" id="IPR003594">
    <property type="entry name" value="HATPase_dom"/>
</dbReference>
<keyword evidence="7" id="KW-0067">ATP-binding</keyword>
<comment type="catalytic activity">
    <reaction evidence="1">
        <text>ATP + protein L-histidine = ADP + protein N-phospho-L-histidine.</text>
        <dbReference type="EC" id="2.7.13.3"/>
    </reaction>
</comment>
<dbReference type="InterPro" id="IPR036097">
    <property type="entry name" value="HisK_dim/P_sf"/>
</dbReference>
<evidence type="ECO:0000256" key="7">
    <source>
        <dbReference type="ARBA" id="ARBA00022840"/>
    </source>
</evidence>
<dbReference type="Gene3D" id="3.30.450.20">
    <property type="entry name" value="PAS domain"/>
    <property type="match status" value="2"/>
</dbReference>
<dbReference type="CDD" id="cd00130">
    <property type="entry name" value="PAS"/>
    <property type="match status" value="1"/>
</dbReference>
<dbReference type="SUPFAM" id="SSF47384">
    <property type="entry name" value="Homodimeric domain of signal transducing histidine kinase"/>
    <property type="match status" value="1"/>
</dbReference>
<evidence type="ECO:0000313" key="12">
    <source>
        <dbReference type="EMBL" id="PAB57964.1"/>
    </source>
</evidence>
<dbReference type="SMART" id="SM00388">
    <property type="entry name" value="HisKA"/>
    <property type="match status" value="1"/>
</dbReference>
<feature type="domain" description="Histidine kinase" evidence="11">
    <location>
        <begin position="589"/>
        <end position="804"/>
    </location>
</feature>
<evidence type="ECO:0000259" key="11">
    <source>
        <dbReference type="PROSITE" id="PS50109"/>
    </source>
</evidence>
<dbReference type="InterPro" id="IPR004358">
    <property type="entry name" value="Sig_transdc_His_kin-like_C"/>
</dbReference>
<evidence type="ECO:0000256" key="10">
    <source>
        <dbReference type="SAM" id="Phobius"/>
    </source>
</evidence>
<keyword evidence="10" id="KW-0812">Transmembrane</keyword>
<dbReference type="Pfam" id="PF02518">
    <property type="entry name" value="HATPase_c"/>
    <property type="match status" value="1"/>
</dbReference>
<dbReference type="SUPFAM" id="SSF55874">
    <property type="entry name" value="ATPase domain of HSP90 chaperone/DNA topoisomerase II/histidine kinase"/>
    <property type="match status" value="1"/>
</dbReference>
<reference evidence="12 13" key="1">
    <citation type="submission" date="2017-06" db="EMBL/GenBank/DDBJ databases">
        <title>Draft genome sequence of anaerobic fermentative bacterium Anaeromicrobium sediminis DY2726D isolated from West Pacific Ocean sediments.</title>
        <authorList>
            <person name="Zeng X."/>
        </authorList>
    </citation>
    <scope>NUCLEOTIDE SEQUENCE [LARGE SCALE GENOMIC DNA]</scope>
    <source>
        <strain evidence="12 13">DY2726D</strain>
    </source>
</reference>
<comment type="caution">
    <text evidence="12">The sequence shown here is derived from an EMBL/GenBank/DDBJ whole genome shotgun (WGS) entry which is preliminary data.</text>
</comment>
<dbReference type="InterPro" id="IPR000014">
    <property type="entry name" value="PAS"/>
</dbReference>
<evidence type="ECO:0000256" key="2">
    <source>
        <dbReference type="ARBA" id="ARBA00012438"/>
    </source>
</evidence>
<dbReference type="GO" id="GO:0005524">
    <property type="term" value="F:ATP binding"/>
    <property type="evidence" value="ECO:0007669"/>
    <property type="project" value="UniProtKB-KW"/>
</dbReference>
<keyword evidence="13" id="KW-1185">Reference proteome</keyword>
<dbReference type="Pfam" id="PF13426">
    <property type="entry name" value="PAS_9"/>
    <property type="match status" value="1"/>
</dbReference>
<dbReference type="PROSITE" id="PS50109">
    <property type="entry name" value="HIS_KIN"/>
    <property type="match status" value="1"/>
</dbReference>
<keyword evidence="3" id="KW-0597">Phosphoprotein</keyword>
<protein>
    <recommendedName>
        <fullName evidence="2">histidine kinase</fullName>
        <ecNumber evidence="2">2.7.13.3</ecNumber>
    </recommendedName>
</protein>
<evidence type="ECO:0000256" key="8">
    <source>
        <dbReference type="ARBA" id="ARBA00023012"/>
    </source>
</evidence>
<organism evidence="12 13">
    <name type="scientific">Anaeromicrobium sediminis</name>
    <dbReference type="NCBI Taxonomy" id="1478221"/>
    <lineage>
        <taxon>Bacteria</taxon>
        <taxon>Bacillati</taxon>
        <taxon>Bacillota</taxon>
        <taxon>Clostridia</taxon>
        <taxon>Peptostreptococcales</taxon>
        <taxon>Thermotaleaceae</taxon>
        <taxon>Anaeromicrobium</taxon>
    </lineage>
</organism>
<keyword evidence="10" id="KW-1133">Transmembrane helix</keyword>
<dbReference type="Gene3D" id="1.10.287.130">
    <property type="match status" value="1"/>
</dbReference>
<evidence type="ECO:0000313" key="13">
    <source>
        <dbReference type="Proteomes" id="UP000216024"/>
    </source>
</evidence>
<evidence type="ECO:0000256" key="1">
    <source>
        <dbReference type="ARBA" id="ARBA00000085"/>
    </source>
</evidence>
<name>A0A267MEG2_9FIRM</name>
<accession>A0A267MEG2</accession>
<evidence type="ECO:0000256" key="9">
    <source>
        <dbReference type="SAM" id="Coils"/>
    </source>
</evidence>
<proteinExistence type="predicted"/>
<dbReference type="InterPro" id="IPR003661">
    <property type="entry name" value="HisK_dim/P_dom"/>
</dbReference>
<sequence>MKIMKKIKRIKDIDKLMVGFLMVLLGVLLQSYGNYIEVQRHVIEKEQQQLLTISKSISKSIELYFDYEVEKIKGMPKNISFRHEFNEYLKSDEEIKEFYSIDDYYMMRENEIEEIQVINNDFDIIKTYPTNKENLNTNIKRELYKVMARKTAFIGSEYMKDGNFYVRLYEPVLHESKVKLILSVEISLDKIYKKFVKPVKAGEKGYASVKNQNGVLLMHPKREDIGREVIKARKDEFPDYDWSELESIVEKQKKGESGVGIYHSIWYHDKEKNRIKKYSAYSPARIGDGFWIINLSMDYLEVSDFLSKKTYKNNVFSFVILLIFISFMIYIYKIKNDKKQLKIQADLSTQLNSLNKELEKDIEKRKLLEKELIKNKEKYESLFNSASDCIFVLNLDNEGLTTEFLEVNDKACTSLGYDKKQFSKMSYLDISNEGSDEKFMSMLQLLKQKRNIIFEDTLVTKDNGHIPVEISAHLFKLGNEYKIILNSRDMTNKKVQREALKRSEKRFRNIINKVATGIYDEDKDIFKENENPREFSSEEENKNRMALELEKINIELEKMFEKEVNENRRKEALMVYQSRLAAMGEMIGNIAHQWRQPLSGLGLIISNIEDAYYYNDLDEKSIRELSERGKKLILRMNQTIDDFRYFFNPKTEKITFSLKENIKNTIDFLQEHLRLHGINLTIDAKEDGMIDGHSNQYSQVIFNIVINSIDALVENRKEDRNINIEVYSEDNNHVVEIKDNGYGIQEDLLDKVFEAHFTKKNENKGTGLGLYMSKVIIEKNFNGKIKLFNIKEGLCVKITVPKSGVEDNE</sequence>
<evidence type="ECO:0000256" key="3">
    <source>
        <dbReference type="ARBA" id="ARBA00022553"/>
    </source>
</evidence>
<dbReference type="SMART" id="SM00387">
    <property type="entry name" value="HATPase_c"/>
    <property type="match status" value="1"/>
</dbReference>
<evidence type="ECO:0000256" key="4">
    <source>
        <dbReference type="ARBA" id="ARBA00022679"/>
    </source>
</evidence>
<keyword evidence="6" id="KW-0418">Kinase</keyword>
<dbReference type="AlphaFoldDB" id="A0A267MEG2"/>
<dbReference type="CDD" id="cd00082">
    <property type="entry name" value="HisKA"/>
    <property type="match status" value="1"/>
</dbReference>
<dbReference type="PANTHER" id="PTHR43065:SF10">
    <property type="entry name" value="PEROXIDE STRESS-ACTIVATED HISTIDINE KINASE MAK3"/>
    <property type="match status" value="1"/>
</dbReference>
<dbReference type="InterPro" id="IPR036890">
    <property type="entry name" value="HATPase_C_sf"/>
</dbReference>
<keyword evidence="8" id="KW-0902">Two-component regulatory system</keyword>
<dbReference type="Proteomes" id="UP000216024">
    <property type="component" value="Unassembled WGS sequence"/>
</dbReference>
<dbReference type="PRINTS" id="PR00344">
    <property type="entry name" value="BCTRLSENSOR"/>
</dbReference>
<dbReference type="InterPro" id="IPR005467">
    <property type="entry name" value="His_kinase_dom"/>
</dbReference>
<dbReference type="InterPro" id="IPR035965">
    <property type="entry name" value="PAS-like_dom_sf"/>
</dbReference>